<protein>
    <recommendedName>
        <fullName evidence="2">Dystroglycan-type cadherin-like domain-containing protein</fullName>
    </recommendedName>
</protein>
<dbReference type="InterPro" id="IPR013783">
    <property type="entry name" value="Ig-like_fold"/>
</dbReference>
<dbReference type="InterPro" id="IPR006644">
    <property type="entry name" value="Cadg"/>
</dbReference>
<feature type="compositionally biased region" description="Low complexity" evidence="1">
    <location>
        <begin position="637"/>
        <end position="658"/>
    </location>
</feature>
<feature type="compositionally biased region" description="Low complexity" evidence="1">
    <location>
        <begin position="1161"/>
        <end position="1179"/>
    </location>
</feature>
<evidence type="ECO:0000313" key="3">
    <source>
        <dbReference type="EMBL" id="MDR6586011.1"/>
    </source>
</evidence>
<feature type="region of interest" description="Disordered" evidence="1">
    <location>
        <begin position="1144"/>
        <end position="1183"/>
    </location>
</feature>
<evidence type="ECO:0000313" key="4">
    <source>
        <dbReference type="Proteomes" id="UP001260715"/>
    </source>
</evidence>
<dbReference type="Gene3D" id="2.60.40.10">
    <property type="entry name" value="Immunoglobulins"/>
    <property type="match status" value="7"/>
</dbReference>
<accession>A0ABU1PJ93</accession>
<keyword evidence="4" id="KW-1185">Reference proteome</keyword>
<proteinExistence type="predicted"/>
<dbReference type="NCBIfam" id="NF033510">
    <property type="entry name" value="Ca_tandemer"/>
    <property type="match status" value="4"/>
</dbReference>
<name>A0ABU1PJ93_9BURK</name>
<evidence type="ECO:0000259" key="2">
    <source>
        <dbReference type="SMART" id="SM00736"/>
    </source>
</evidence>
<dbReference type="InterPro" id="IPR014756">
    <property type="entry name" value="Ig_E-set"/>
</dbReference>
<dbReference type="PANTHER" id="PTHR34677:SF3">
    <property type="entry name" value="BACTERIAL IG-LIKE DOMAIN-CONTAINING PROTEIN"/>
    <property type="match status" value="1"/>
</dbReference>
<comment type="caution">
    <text evidence="3">The sequence shown here is derived from an EMBL/GenBank/DDBJ whole genome shotgun (WGS) entry which is preliminary data.</text>
</comment>
<reference evidence="3 4" key="1">
    <citation type="submission" date="2023-07" db="EMBL/GenBank/DDBJ databases">
        <title>Sorghum-associated microbial communities from plants grown in Nebraska, USA.</title>
        <authorList>
            <person name="Schachtman D."/>
        </authorList>
    </citation>
    <scope>NUCLEOTIDE SEQUENCE [LARGE SCALE GENOMIC DNA]</scope>
    <source>
        <strain evidence="3 4">596</strain>
    </source>
</reference>
<feature type="region of interest" description="Disordered" evidence="1">
    <location>
        <begin position="623"/>
        <end position="668"/>
    </location>
</feature>
<dbReference type="SMART" id="SM00736">
    <property type="entry name" value="CADG"/>
    <property type="match status" value="1"/>
</dbReference>
<dbReference type="PANTHER" id="PTHR34677">
    <property type="match status" value="1"/>
</dbReference>
<dbReference type="EMBL" id="JAVDSJ010000005">
    <property type="protein sequence ID" value="MDR6586011.1"/>
    <property type="molecule type" value="Genomic_DNA"/>
</dbReference>
<dbReference type="InterPro" id="IPR044016">
    <property type="entry name" value="Big_13"/>
</dbReference>
<dbReference type="SUPFAM" id="SSF81296">
    <property type="entry name" value="E set domains"/>
    <property type="match status" value="1"/>
</dbReference>
<organism evidence="3 4">
    <name type="scientific">Herbaspirillum frisingense</name>
    <dbReference type="NCBI Taxonomy" id="92645"/>
    <lineage>
        <taxon>Bacteria</taxon>
        <taxon>Pseudomonadati</taxon>
        <taxon>Pseudomonadota</taxon>
        <taxon>Betaproteobacteria</taxon>
        <taxon>Burkholderiales</taxon>
        <taxon>Oxalobacteraceae</taxon>
        <taxon>Herbaspirillum</taxon>
    </lineage>
</organism>
<sequence>MNDIHFPFRLMHQLRASDIAPSAPSRPTLRRASRLLSLEQRFMFDGAAVATAADAAHAQPDPHAAAMVAEAAASVHQVREVDPARNDGKKEVAFVDTSVDNYKMLEAGIRAGVEIVEIDGSRSGLAQIAAWAASHEGYDAVHILSHGAAGKVYLGSDTLSAATLGDTSVQAELAQLGHALKAGGDLLIYGCDVAASDSGQHLIAGLAAATGADVAASDDPTGTQSMGGDWVLEKNVGAIETRIAVTDEVVLNYHSVLANATLTFESGTGFFSNVGSTAMSFTEASTGVTFTFTAQTAGGGADHVQLGSNYGASYHGAEDVYFGVDDIDASATMTIQNGKAFTLNSLYLSNQGSNDDRFVITTNKGGSYVSNLLPSGVNSFQVILPGTDDFKGITWFKITPQSGASYMEIDDIALTNIVDLPTVTDARISISSTGSGPGGVYRIGDTVTAQWNNTASGDNNTGIVGVKMDFSQFGGGNAVTATETSPGSGIWTASYVITAGSIEATGINVSVTADNGATTTTSDTTNATVDNQRPTTTIGGLALNPDTGSSSTDFVTNTAAQTITGTLSAGLTGGEQVYGSLDNGSTWVDITSKVSGTTLTWNGVTLMGSNTLKLRVTDAAGNDGTVTSQGYTLDTTAPAAPSAPDMTSGTDTGASSTDNITKNTTPVFTGTAESGATVTLYDSDGTTVLGTTTATGGVWSITASALAAGSHSLTAKATDAAGNTSAASSPLVVTIDTTAPTGLGLSSSTISSLSAGSGSAIATLSSTDALAVTYSLVAGNGTNDANNGSFSISGNTLQVGGASLSAGTYKLYVAATDAAGNVANQAFTLTVVDAPSISSIVRSGGASSTVGNAAASISYTVTFSEAVTGVDAGDFTLSASGTAGGSIASVTGSGTTYTVMVNALTGDGTLRLDLNGSGTGIRNGGSVDIVGGYTSGASYTLDHTAPAAPSTPDMTAATDTGISSTDNITRNTTPVFTGTAESGTTVTLYDTDGTTVLGTTTATGGSWSITSSALSAGAHTITARATDAAGNTSAASSGLNVVIDTTAPTLSISSNVASLKAGDTATITFTFSEDPGATFTWSGSSGDVVVSGGTLSAISGSGLTRTAIFTPTAGVNSGTASISVTGGSYTDAAGNSGGGGLSPSLTFDTLAPAAPSTPDMSAGTDSGSSSTDNITSNTAPVFTGTAESGSTVTLYDTDGTTVLGTAIATGGNWSITSAALSEGAHTITARATDAAGNSSTVSSGLSVTIDTSAPIQTVATVGLSSDTGSSASDFVTRTAAQTISGTLSANLGSDEIVQISLDNGATWQVATASAGSNTWSYNTTLSGSDTLKVRVVDAAGNIGAVHSQAYVLDTTAPDVNSVSVPANGFYYTNQNLDFTVHFSEAVTIDTTGGTPRIALVIGATTVYATYQSGSGTSDLVFRYVIADGDQDFNGITVGALNTSGGSMRDAAGNDATLTMNSVGSTASVNVDGTVPRIVDVSASTVDGGYKAGDTVSVTVTFNHAVTVDTTGGTPSLALNSGGSASYTSGSGGTTLVFTYIVGAGQNTVDLDYSSTAALALNGGTIKSGSGGHPDALITLLAPGASGSLGANKAIVIDTTPPAAPTVESVSTSSQAPVLSGDATLEAGGSLTITVGGATYHVIPSGGHWSLDLASASPASGSLGQLVLGQTYNVTATVTDAVGNINSASGVLALAAPESPASPQSPTPGNPAVQVPPPRPVLTSVNPAPPVSGAAAVASVSTGEASPLAPVITPFAPPALESTLWNASMSNGTGLISASLFSLARSTAAFDGQGNGDRFSQTSLTQGSGFHVVVLPASANADGLVLNRGIGDQALQASGHTEFSIPPDAFAHTDPNAAIQLSARQPDGRPLPNWVRFDARNGKFIIDAPGGMNGDIAVKVTARDARGQEVTTIFRIRVSDRLAQSHPHTEHQGRTGLSEQLHLAAQQRSQASALGPLAQLANALQWPNS</sequence>
<dbReference type="SUPFAM" id="SSF49313">
    <property type="entry name" value="Cadherin-like"/>
    <property type="match status" value="1"/>
</dbReference>
<dbReference type="Pfam" id="PF19077">
    <property type="entry name" value="Big_13"/>
    <property type="match status" value="5"/>
</dbReference>
<feature type="domain" description="Dystroglycan-type cadherin-like" evidence="2">
    <location>
        <begin position="1824"/>
        <end position="1924"/>
    </location>
</feature>
<dbReference type="InterPro" id="IPR015919">
    <property type="entry name" value="Cadherin-like_sf"/>
</dbReference>
<feature type="compositionally biased region" description="Polar residues" evidence="1">
    <location>
        <begin position="624"/>
        <end position="635"/>
    </location>
</feature>
<dbReference type="Pfam" id="PF14252">
    <property type="entry name" value="DUF4347"/>
    <property type="match status" value="1"/>
</dbReference>
<dbReference type="RefSeq" id="WP_102661155.1">
    <property type="nucleotide sequence ID" value="NZ_JAVDSJ010000005.1"/>
</dbReference>
<evidence type="ECO:0000256" key="1">
    <source>
        <dbReference type="SAM" id="MobiDB-lite"/>
    </source>
</evidence>
<dbReference type="InterPro" id="IPR025592">
    <property type="entry name" value="DUF4347"/>
</dbReference>
<gene>
    <name evidence="3" type="ORF">J2W50_004229</name>
</gene>
<feature type="compositionally biased region" description="Polar residues" evidence="1">
    <location>
        <begin position="659"/>
        <end position="668"/>
    </location>
</feature>
<dbReference type="Proteomes" id="UP001260715">
    <property type="component" value="Unassembled WGS sequence"/>
</dbReference>